<gene>
    <name evidence="2" type="ORF">RRG08_059103</name>
</gene>
<evidence type="ECO:0000256" key="1">
    <source>
        <dbReference type="SAM" id="SignalP"/>
    </source>
</evidence>
<evidence type="ECO:0000313" key="3">
    <source>
        <dbReference type="Proteomes" id="UP001283361"/>
    </source>
</evidence>
<name>A0AAE0Z6Q6_9GAST</name>
<keyword evidence="3" id="KW-1185">Reference proteome</keyword>
<evidence type="ECO:0000313" key="2">
    <source>
        <dbReference type="EMBL" id="KAK3763745.1"/>
    </source>
</evidence>
<reference evidence="2" key="1">
    <citation type="journal article" date="2023" name="G3 (Bethesda)">
        <title>A reference genome for the long-term kleptoplast-retaining sea slug Elysia crispata morphotype clarki.</title>
        <authorList>
            <person name="Eastman K.E."/>
            <person name="Pendleton A.L."/>
            <person name="Shaikh M.A."/>
            <person name="Suttiyut T."/>
            <person name="Ogas R."/>
            <person name="Tomko P."/>
            <person name="Gavelis G."/>
            <person name="Widhalm J.R."/>
            <person name="Wisecaver J.H."/>
        </authorList>
    </citation>
    <scope>NUCLEOTIDE SEQUENCE</scope>
    <source>
        <strain evidence="2">ECLA1</strain>
    </source>
</reference>
<sequence>MKVSLAVTFLAVSGAIYTVSGSSTEKRFFTADLEKAFNTVKYFVIQSVKGINVEDVSNKVKQDVHGFNNEVDKAHVVAETTFNSIQEIKGKVEFQDAIQALIPLIDPSFTEAACQEACEDSASDVLGADAEAYANLACPPLCQAALAEFKDVAQGNMVSVVHM</sequence>
<proteinExistence type="predicted"/>
<dbReference type="Proteomes" id="UP001283361">
    <property type="component" value="Unassembled WGS sequence"/>
</dbReference>
<organism evidence="2 3">
    <name type="scientific">Elysia crispata</name>
    <name type="common">lettuce slug</name>
    <dbReference type="NCBI Taxonomy" id="231223"/>
    <lineage>
        <taxon>Eukaryota</taxon>
        <taxon>Metazoa</taxon>
        <taxon>Spiralia</taxon>
        <taxon>Lophotrochozoa</taxon>
        <taxon>Mollusca</taxon>
        <taxon>Gastropoda</taxon>
        <taxon>Heterobranchia</taxon>
        <taxon>Euthyneura</taxon>
        <taxon>Panpulmonata</taxon>
        <taxon>Sacoglossa</taxon>
        <taxon>Placobranchoidea</taxon>
        <taxon>Plakobranchidae</taxon>
        <taxon>Elysia</taxon>
    </lineage>
</organism>
<accession>A0AAE0Z6Q6</accession>
<dbReference type="EMBL" id="JAWDGP010004502">
    <property type="protein sequence ID" value="KAK3763745.1"/>
    <property type="molecule type" value="Genomic_DNA"/>
</dbReference>
<keyword evidence="1" id="KW-0732">Signal</keyword>
<dbReference type="AlphaFoldDB" id="A0AAE0Z6Q6"/>
<feature type="signal peptide" evidence="1">
    <location>
        <begin position="1"/>
        <end position="21"/>
    </location>
</feature>
<protein>
    <submittedName>
        <fullName evidence="2">Uncharacterized protein</fullName>
    </submittedName>
</protein>
<feature type="chain" id="PRO_5041960297" evidence="1">
    <location>
        <begin position="22"/>
        <end position="163"/>
    </location>
</feature>
<comment type="caution">
    <text evidence="2">The sequence shown here is derived from an EMBL/GenBank/DDBJ whole genome shotgun (WGS) entry which is preliminary data.</text>
</comment>